<dbReference type="PANTHER" id="PTHR22750">
    <property type="entry name" value="G-PROTEIN COUPLED RECEPTOR"/>
    <property type="match status" value="1"/>
</dbReference>
<dbReference type="Proteomes" id="UP001249851">
    <property type="component" value="Unassembled WGS sequence"/>
</dbReference>
<comment type="subcellular location">
    <subcellularLocation>
        <location evidence="1">Cell membrane</location>
        <topology evidence="1">Multi-pass membrane protein</topology>
    </subcellularLocation>
</comment>
<accession>A0AAD9V3N0</accession>
<feature type="transmembrane region" description="Helical" evidence="6">
    <location>
        <begin position="264"/>
        <end position="281"/>
    </location>
</feature>
<evidence type="ECO:0000259" key="7">
    <source>
        <dbReference type="PROSITE" id="PS50262"/>
    </source>
</evidence>
<keyword evidence="3 6" id="KW-0812">Transmembrane</keyword>
<feature type="transmembrane region" description="Helical" evidence="6">
    <location>
        <begin position="69"/>
        <end position="99"/>
    </location>
</feature>
<dbReference type="GO" id="GO:0005886">
    <property type="term" value="C:plasma membrane"/>
    <property type="evidence" value="ECO:0007669"/>
    <property type="project" value="UniProtKB-SubCell"/>
</dbReference>
<comment type="caution">
    <text evidence="8">The sequence shown here is derived from an EMBL/GenBank/DDBJ whole genome shotgun (WGS) entry which is preliminary data.</text>
</comment>
<evidence type="ECO:0000256" key="3">
    <source>
        <dbReference type="ARBA" id="ARBA00022692"/>
    </source>
</evidence>
<dbReference type="EMBL" id="JARQWQ010000037">
    <property type="protein sequence ID" value="KAK2560043.1"/>
    <property type="molecule type" value="Genomic_DNA"/>
</dbReference>
<keyword evidence="4 6" id="KW-1133">Transmembrane helix</keyword>
<sequence>MNSSVESQAVNPSTCSPFETRNERDIFSFAGQIFLIIVNILTFPAAVVLNLFVMAAVKMKRRLRQQKSNILVATLAFTDFLTGLTIQPIFIVVLITALLGKDSWLCSLETFTRPAVACVFSASLHHVLLLSGERLMAMKYTFKHTNFITTSRLLAASFMAWSLSVFIHVCIFPFYRIAFLAVSSSLITLSLTFIIFCHVTVFPHQVTQEAREQFARAKKAFNLTFTILCVLLLCYLPVFFYRIVFSRYVSQISTETKFLVDQSILLIALLNSFFNPVIYAVRIRQIRVACMELVCRRITAE</sequence>
<evidence type="ECO:0000256" key="2">
    <source>
        <dbReference type="ARBA" id="ARBA00022475"/>
    </source>
</evidence>
<name>A0AAD9V3N0_ACRCE</name>
<keyword evidence="8" id="KW-0675">Receptor</keyword>
<organism evidence="8 9">
    <name type="scientific">Acropora cervicornis</name>
    <name type="common">Staghorn coral</name>
    <dbReference type="NCBI Taxonomy" id="6130"/>
    <lineage>
        <taxon>Eukaryota</taxon>
        <taxon>Metazoa</taxon>
        <taxon>Cnidaria</taxon>
        <taxon>Anthozoa</taxon>
        <taxon>Hexacorallia</taxon>
        <taxon>Scleractinia</taxon>
        <taxon>Astrocoeniina</taxon>
        <taxon>Acroporidae</taxon>
        <taxon>Acropora</taxon>
    </lineage>
</organism>
<dbReference type="SUPFAM" id="SSF81321">
    <property type="entry name" value="Family A G protein-coupled receptor-like"/>
    <property type="match status" value="1"/>
</dbReference>
<evidence type="ECO:0000313" key="8">
    <source>
        <dbReference type="EMBL" id="KAK2560043.1"/>
    </source>
</evidence>
<keyword evidence="5 6" id="KW-0472">Membrane</keyword>
<protein>
    <submittedName>
        <fullName evidence="8">Cannabinoid receptor 2</fullName>
    </submittedName>
</protein>
<feature type="transmembrane region" description="Helical" evidence="6">
    <location>
        <begin position="153"/>
        <end position="175"/>
    </location>
</feature>
<dbReference type="InterPro" id="IPR017452">
    <property type="entry name" value="GPCR_Rhodpsn_7TM"/>
</dbReference>
<feature type="transmembrane region" description="Helical" evidence="6">
    <location>
        <begin position="181"/>
        <end position="202"/>
    </location>
</feature>
<evidence type="ECO:0000256" key="4">
    <source>
        <dbReference type="ARBA" id="ARBA00022989"/>
    </source>
</evidence>
<evidence type="ECO:0000256" key="5">
    <source>
        <dbReference type="ARBA" id="ARBA00023136"/>
    </source>
</evidence>
<dbReference type="PRINTS" id="PR00237">
    <property type="entry name" value="GPCRRHODOPSN"/>
</dbReference>
<dbReference type="GO" id="GO:0004930">
    <property type="term" value="F:G protein-coupled receptor activity"/>
    <property type="evidence" value="ECO:0007669"/>
    <property type="project" value="InterPro"/>
</dbReference>
<gene>
    <name evidence="8" type="ORF">P5673_016992</name>
</gene>
<feature type="transmembrane region" description="Helical" evidence="6">
    <location>
        <begin position="33"/>
        <end position="57"/>
    </location>
</feature>
<evidence type="ECO:0000256" key="6">
    <source>
        <dbReference type="SAM" id="Phobius"/>
    </source>
</evidence>
<dbReference type="Pfam" id="PF00001">
    <property type="entry name" value="7tm_1"/>
    <property type="match status" value="1"/>
</dbReference>
<dbReference type="CDD" id="cd00637">
    <property type="entry name" value="7tm_classA_rhodopsin-like"/>
    <property type="match status" value="1"/>
</dbReference>
<evidence type="ECO:0000313" key="9">
    <source>
        <dbReference type="Proteomes" id="UP001249851"/>
    </source>
</evidence>
<reference evidence="8" key="1">
    <citation type="journal article" date="2023" name="G3 (Bethesda)">
        <title>Whole genome assembly and annotation of the endangered Caribbean coral Acropora cervicornis.</title>
        <authorList>
            <person name="Selwyn J.D."/>
            <person name="Vollmer S.V."/>
        </authorList>
    </citation>
    <scope>NUCLEOTIDE SEQUENCE</scope>
    <source>
        <strain evidence="8">K2</strain>
    </source>
</reference>
<dbReference type="Gene3D" id="1.20.1070.10">
    <property type="entry name" value="Rhodopsin 7-helix transmembrane proteins"/>
    <property type="match status" value="1"/>
</dbReference>
<dbReference type="PROSITE" id="PS50262">
    <property type="entry name" value="G_PROTEIN_RECEP_F1_2"/>
    <property type="match status" value="1"/>
</dbReference>
<evidence type="ECO:0000256" key="1">
    <source>
        <dbReference type="ARBA" id="ARBA00004651"/>
    </source>
</evidence>
<keyword evidence="2" id="KW-1003">Cell membrane</keyword>
<feature type="domain" description="G-protein coupled receptors family 1 profile" evidence="7">
    <location>
        <begin position="49"/>
        <end position="279"/>
    </location>
</feature>
<dbReference type="InterPro" id="IPR000276">
    <property type="entry name" value="GPCR_Rhodpsn"/>
</dbReference>
<dbReference type="AlphaFoldDB" id="A0AAD9V3N0"/>
<feature type="transmembrane region" description="Helical" evidence="6">
    <location>
        <begin position="223"/>
        <end position="244"/>
    </location>
</feature>
<reference evidence="8" key="2">
    <citation type="journal article" date="2023" name="Science">
        <title>Genomic signatures of disease resistance in endangered staghorn corals.</title>
        <authorList>
            <person name="Vollmer S.V."/>
            <person name="Selwyn J.D."/>
            <person name="Despard B.A."/>
            <person name="Roesel C.L."/>
        </authorList>
    </citation>
    <scope>NUCLEOTIDE SEQUENCE</scope>
    <source>
        <strain evidence="8">K2</strain>
    </source>
</reference>
<keyword evidence="9" id="KW-1185">Reference proteome</keyword>
<proteinExistence type="predicted"/>
<feature type="transmembrane region" description="Helical" evidence="6">
    <location>
        <begin position="111"/>
        <end position="132"/>
    </location>
</feature>